<dbReference type="AlphaFoldDB" id="A0A6I6JUJ6"/>
<reference evidence="1 2" key="1">
    <citation type="submission" date="2019-11" db="EMBL/GenBank/DDBJ databases">
        <authorList>
            <person name="Zheng R.K."/>
            <person name="Sun C.M."/>
        </authorList>
    </citation>
    <scope>NUCLEOTIDE SEQUENCE [LARGE SCALE GENOMIC DNA]</scope>
    <source>
        <strain evidence="1 2">WC007</strain>
    </source>
</reference>
<keyword evidence="2" id="KW-1185">Reference proteome</keyword>
<gene>
    <name evidence="1" type="ORF">GM418_14055</name>
</gene>
<dbReference type="EMBL" id="CP046401">
    <property type="protein sequence ID" value="QGY44750.1"/>
    <property type="molecule type" value="Genomic_DNA"/>
</dbReference>
<dbReference type="Pfam" id="PF16125">
    <property type="entry name" value="DUF4837"/>
    <property type="match status" value="1"/>
</dbReference>
<dbReference type="PROSITE" id="PS51257">
    <property type="entry name" value="PROKAR_LIPOPROTEIN"/>
    <property type="match status" value="1"/>
</dbReference>
<sequence>MYFRKILKLKKMKIRIYSVVLLSVFISGLFSCSNNSTEMYKNITGKAGEMIVVISEQSWNGEPGKVLRETLAQPQLALPQDEPIFDLVDVPHAAFKSIFKSTRNIIQTSISSNVEKEEVKFTDDVWAYPQATVQITAKTPDRFVELFSENRDKIISYFISAEKERLTMNYNQYYEKGVYNILDRDFEVTMKVPPGFQIAKEAEDFIWYKYETPEISQGVIFYSYPYVSDSAFTSNYQIRIRDSLLKTHVPGPRDGSYMSTEKRIEPIVNVFKHNGNYATEMRGLWRVENDFMGGPYVSIAELDTDKQRVLVAFGYVYAPSKDKRNFIRQVEAMIYSLKLNNQEENDKLNRQTEMEVTIEG</sequence>
<dbReference type="Proteomes" id="UP000428260">
    <property type="component" value="Chromosome"/>
</dbReference>
<evidence type="ECO:0000313" key="1">
    <source>
        <dbReference type="EMBL" id="QGY44750.1"/>
    </source>
</evidence>
<accession>A0A6I6JUJ6</accession>
<proteinExistence type="predicted"/>
<name>A0A6I6JUJ6_9BACT</name>
<organism evidence="1 2">
    <name type="scientific">Maribellus comscasis</name>
    <dbReference type="NCBI Taxonomy" id="2681766"/>
    <lineage>
        <taxon>Bacteria</taxon>
        <taxon>Pseudomonadati</taxon>
        <taxon>Bacteroidota</taxon>
        <taxon>Bacteroidia</taxon>
        <taxon>Marinilabiliales</taxon>
        <taxon>Prolixibacteraceae</taxon>
        <taxon>Maribellus</taxon>
    </lineage>
</organism>
<dbReference type="InterPro" id="IPR032286">
    <property type="entry name" value="DUF4837"/>
</dbReference>
<protein>
    <submittedName>
        <fullName evidence="1">DUF4837 family protein</fullName>
    </submittedName>
</protein>
<evidence type="ECO:0000313" key="2">
    <source>
        <dbReference type="Proteomes" id="UP000428260"/>
    </source>
</evidence>
<dbReference type="KEGG" id="mcos:GM418_14055"/>